<name>X1R2Q9_9ZZZZ</name>
<gene>
    <name evidence="1" type="ORF">S06H3_55365</name>
</gene>
<comment type="caution">
    <text evidence="1">The sequence shown here is derived from an EMBL/GenBank/DDBJ whole genome shotgun (WGS) entry which is preliminary data.</text>
</comment>
<accession>X1R2Q9</accession>
<proteinExistence type="predicted"/>
<sequence length="55" mass="6165">LIFLVGIALGSLLSNAWSFAKIITLPNDLDKKVDKYIDELVMLSVLQKFIKSKLT</sequence>
<protein>
    <submittedName>
        <fullName evidence="1">Uncharacterized protein</fullName>
    </submittedName>
</protein>
<organism evidence="1">
    <name type="scientific">marine sediment metagenome</name>
    <dbReference type="NCBI Taxonomy" id="412755"/>
    <lineage>
        <taxon>unclassified sequences</taxon>
        <taxon>metagenomes</taxon>
        <taxon>ecological metagenomes</taxon>
    </lineage>
</organism>
<feature type="non-terminal residue" evidence="1">
    <location>
        <position position="1"/>
    </location>
</feature>
<reference evidence="1" key="1">
    <citation type="journal article" date="2014" name="Front. Microbiol.">
        <title>High frequency of phylogenetically diverse reductive dehalogenase-homologous genes in deep subseafloor sedimentary metagenomes.</title>
        <authorList>
            <person name="Kawai M."/>
            <person name="Futagami T."/>
            <person name="Toyoda A."/>
            <person name="Takaki Y."/>
            <person name="Nishi S."/>
            <person name="Hori S."/>
            <person name="Arai W."/>
            <person name="Tsubouchi T."/>
            <person name="Morono Y."/>
            <person name="Uchiyama I."/>
            <person name="Ito T."/>
            <person name="Fujiyama A."/>
            <person name="Inagaki F."/>
            <person name="Takami H."/>
        </authorList>
    </citation>
    <scope>NUCLEOTIDE SEQUENCE</scope>
    <source>
        <strain evidence="1">Expedition CK06-06</strain>
    </source>
</reference>
<dbReference type="AlphaFoldDB" id="X1R2Q9"/>
<dbReference type="EMBL" id="BARV01035484">
    <property type="protein sequence ID" value="GAI57395.1"/>
    <property type="molecule type" value="Genomic_DNA"/>
</dbReference>
<evidence type="ECO:0000313" key="1">
    <source>
        <dbReference type="EMBL" id="GAI57395.1"/>
    </source>
</evidence>